<name>A0ABS1PCD6_9ACTN</name>
<dbReference type="Proteomes" id="UP000621386">
    <property type="component" value="Unassembled WGS sequence"/>
</dbReference>
<reference evidence="5 6" key="1">
    <citation type="submission" date="2021-01" db="EMBL/GenBank/DDBJ databases">
        <title>WGS of actinomycetes isolated from Thailand.</title>
        <authorList>
            <person name="Thawai C."/>
        </authorList>
    </citation>
    <scope>NUCLEOTIDE SEQUENCE [LARGE SCALE GENOMIC DNA]</scope>
    <source>
        <strain evidence="5 6">CH5-8</strain>
    </source>
</reference>
<dbReference type="InterPro" id="IPR036162">
    <property type="entry name" value="Resolvase-like_N_sf"/>
</dbReference>
<organism evidence="5 6">
    <name type="scientific">Streptomyces musisoli</name>
    <dbReference type="NCBI Taxonomy" id="2802280"/>
    <lineage>
        <taxon>Bacteria</taxon>
        <taxon>Bacillati</taxon>
        <taxon>Actinomycetota</taxon>
        <taxon>Actinomycetes</taxon>
        <taxon>Kitasatosporales</taxon>
        <taxon>Streptomycetaceae</taxon>
        <taxon>Streptomyces</taxon>
    </lineage>
</organism>
<protein>
    <submittedName>
        <fullName evidence="5">DUF4158 domain-containing protein</fullName>
    </submittedName>
</protein>
<evidence type="ECO:0000259" key="4">
    <source>
        <dbReference type="PROSITE" id="PS51736"/>
    </source>
</evidence>
<dbReference type="PANTHER" id="PTHR30461">
    <property type="entry name" value="DNA-INVERTASE FROM LAMBDOID PROPHAGE"/>
    <property type="match status" value="1"/>
</dbReference>
<dbReference type="EMBL" id="JAERRH010000023">
    <property type="protein sequence ID" value="MBL1109720.1"/>
    <property type="molecule type" value="Genomic_DNA"/>
</dbReference>
<evidence type="ECO:0000256" key="1">
    <source>
        <dbReference type="ARBA" id="ARBA00023125"/>
    </source>
</evidence>
<dbReference type="SUPFAM" id="SSF53041">
    <property type="entry name" value="Resolvase-like"/>
    <property type="match status" value="1"/>
</dbReference>
<dbReference type="InterPro" id="IPR025296">
    <property type="entry name" value="DUF4158"/>
</dbReference>
<dbReference type="InterPro" id="IPR056911">
    <property type="entry name" value="Phage_Znf_bind_put"/>
</dbReference>
<dbReference type="Pfam" id="PF13700">
    <property type="entry name" value="DUF4158"/>
    <property type="match status" value="1"/>
</dbReference>
<feature type="region of interest" description="Disordered" evidence="3">
    <location>
        <begin position="353"/>
        <end position="376"/>
    </location>
</feature>
<dbReference type="InterPro" id="IPR050639">
    <property type="entry name" value="SSR_resolvase"/>
</dbReference>
<keyword evidence="1" id="KW-0238">DNA-binding</keyword>
<dbReference type="SMART" id="SM00857">
    <property type="entry name" value="Resolvase"/>
    <property type="match status" value="1"/>
</dbReference>
<dbReference type="Pfam" id="PF24623">
    <property type="entry name" value="Phage_zn_bind_8"/>
    <property type="match status" value="1"/>
</dbReference>
<feature type="compositionally biased region" description="Pro residues" evidence="3">
    <location>
        <begin position="366"/>
        <end position="376"/>
    </location>
</feature>
<comment type="caution">
    <text evidence="5">The sequence shown here is derived from an EMBL/GenBank/DDBJ whole genome shotgun (WGS) entry which is preliminary data.</text>
</comment>
<keyword evidence="6" id="KW-1185">Reference proteome</keyword>
<evidence type="ECO:0000313" key="5">
    <source>
        <dbReference type="EMBL" id="MBL1109720.1"/>
    </source>
</evidence>
<sequence>MRQEWEPEDLIEVWTLLEEDQERLRNKSGANRLGFALLLKFFEVEARFPEDTGEIPVPAVSYVSQQVQVAAEEWAAYDWSGRAIKRHRMEIRGAFGFRECSEEDQAQLAEWLAVELCGVELNRDRLAEAVVVRCRKDRLEPPAPGQIARLVGKGVSTFEERFCAATVGRLSAATRSRLDDLIAEDAGADEESAGGGGTFFTELKADPGALGLDSLLAEVNKLQRVRGLQLPPELFADVSEKLVAAFPLREQDQQSAAEPQPALDPLAEPVLTQKRDRHPSETCIVRKSGPMTDLQHPSPADRSDADDVEQHACPKCDAQPGSPCRSRGGAVASAYHTRRFTMVPRLKKALRVPTPADRGPARPWRPGTPPPAPIDPDLPSADIRIGYARCSTLGQELDSQLDALAGHGIPRDKIFSEKISTRVRVRPKFEEALRTAREVKAHAPHCRVIFTVYEMKRLGRDAAELTALADHLTAHGLVLEMLAGPLPGIYDPTGPGKLLFAFFAAMAETERENIRESTLEGLDTAARKGKHGGRPPVITDDMLHTVLRRRAGGESVEQIQSDLIIPTGKRKGQSPSVASIYRALAEHAKREAYPEAVEQAHADFAALQAGEVPGPRPAIPDRASL</sequence>
<dbReference type="PANTHER" id="PTHR30461:SF2">
    <property type="entry name" value="SERINE RECOMBINASE PINE-RELATED"/>
    <property type="match status" value="1"/>
</dbReference>
<proteinExistence type="predicted"/>
<evidence type="ECO:0000256" key="3">
    <source>
        <dbReference type="SAM" id="MobiDB-lite"/>
    </source>
</evidence>
<dbReference type="Gene3D" id="3.40.50.1390">
    <property type="entry name" value="Resolvase, N-terminal catalytic domain"/>
    <property type="match status" value="1"/>
</dbReference>
<dbReference type="PROSITE" id="PS51736">
    <property type="entry name" value="RECOMBINASES_3"/>
    <property type="match status" value="1"/>
</dbReference>
<dbReference type="InterPro" id="IPR006119">
    <property type="entry name" value="Resolv_N"/>
</dbReference>
<dbReference type="CDD" id="cd03768">
    <property type="entry name" value="SR_ResInv"/>
    <property type="match status" value="1"/>
</dbReference>
<evidence type="ECO:0000313" key="6">
    <source>
        <dbReference type="Proteomes" id="UP000621386"/>
    </source>
</evidence>
<feature type="domain" description="Resolvase/invertase-type recombinase catalytic" evidence="4">
    <location>
        <begin position="383"/>
        <end position="529"/>
    </location>
</feature>
<feature type="region of interest" description="Disordered" evidence="3">
    <location>
        <begin position="250"/>
        <end position="329"/>
    </location>
</feature>
<dbReference type="Pfam" id="PF00239">
    <property type="entry name" value="Resolvase"/>
    <property type="match status" value="1"/>
</dbReference>
<accession>A0ABS1PCD6</accession>
<feature type="compositionally biased region" description="Basic and acidic residues" evidence="3">
    <location>
        <begin position="299"/>
        <end position="314"/>
    </location>
</feature>
<keyword evidence="2" id="KW-0233">DNA recombination</keyword>
<dbReference type="RefSeq" id="WP_201826121.1">
    <property type="nucleotide sequence ID" value="NZ_JAERRH010000023.1"/>
</dbReference>
<gene>
    <name evidence="5" type="ORF">JK361_34955</name>
</gene>
<evidence type="ECO:0000256" key="2">
    <source>
        <dbReference type="ARBA" id="ARBA00023172"/>
    </source>
</evidence>